<keyword evidence="2" id="KW-1185">Reference proteome</keyword>
<name>A0A392VAM8_9FABA</name>
<dbReference type="EMBL" id="LXQA011109304">
    <property type="protein sequence ID" value="MCI85187.1"/>
    <property type="molecule type" value="Genomic_DNA"/>
</dbReference>
<accession>A0A392VAM8</accession>
<sequence length="27" mass="3271">MKYIECRYAGKGLRFDPLREVVYGDYQ</sequence>
<comment type="caution">
    <text evidence="1">The sequence shown here is derived from an EMBL/GenBank/DDBJ whole genome shotgun (WGS) entry which is preliminary data.</text>
</comment>
<proteinExistence type="predicted"/>
<feature type="non-terminal residue" evidence="1">
    <location>
        <position position="27"/>
    </location>
</feature>
<reference evidence="1 2" key="1">
    <citation type="journal article" date="2018" name="Front. Plant Sci.">
        <title>Red Clover (Trifolium pratense) and Zigzag Clover (T. medium) - A Picture of Genomic Similarities and Differences.</title>
        <authorList>
            <person name="Dluhosova J."/>
            <person name="Istvanek J."/>
            <person name="Nedelnik J."/>
            <person name="Repkova J."/>
        </authorList>
    </citation>
    <scope>NUCLEOTIDE SEQUENCE [LARGE SCALE GENOMIC DNA]</scope>
    <source>
        <strain evidence="2">cv. 10/8</strain>
        <tissue evidence="1">Leaf</tissue>
    </source>
</reference>
<evidence type="ECO:0000313" key="2">
    <source>
        <dbReference type="Proteomes" id="UP000265520"/>
    </source>
</evidence>
<dbReference type="AlphaFoldDB" id="A0A392VAM8"/>
<dbReference type="Proteomes" id="UP000265520">
    <property type="component" value="Unassembled WGS sequence"/>
</dbReference>
<organism evidence="1 2">
    <name type="scientific">Trifolium medium</name>
    <dbReference type="NCBI Taxonomy" id="97028"/>
    <lineage>
        <taxon>Eukaryota</taxon>
        <taxon>Viridiplantae</taxon>
        <taxon>Streptophyta</taxon>
        <taxon>Embryophyta</taxon>
        <taxon>Tracheophyta</taxon>
        <taxon>Spermatophyta</taxon>
        <taxon>Magnoliopsida</taxon>
        <taxon>eudicotyledons</taxon>
        <taxon>Gunneridae</taxon>
        <taxon>Pentapetalae</taxon>
        <taxon>rosids</taxon>
        <taxon>fabids</taxon>
        <taxon>Fabales</taxon>
        <taxon>Fabaceae</taxon>
        <taxon>Papilionoideae</taxon>
        <taxon>50 kb inversion clade</taxon>
        <taxon>NPAAA clade</taxon>
        <taxon>Hologalegina</taxon>
        <taxon>IRL clade</taxon>
        <taxon>Trifolieae</taxon>
        <taxon>Trifolium</taxon>
    </lineage>
</organism>
<evidence type="ECO:0000313" key="1">
    <source>
        <dbReference type="EMBL" id="MCI85187.1"/>
    </source>
</evidence>
<protein>
    <submittedName>
        <fullName evidence="1">Uncharacterized protein</fullName>
    </submittedName>
</protein>